<gene>
    <name evidence="1" type="ORF">PCOR1329_LOCUS33615</name>
</gene>
<evidence type="ECO:0000313" key="1">
    <source>
        <dbReference type="EMBL" id="CAK0837414.1"/>
    </source>
</evidence>
<reference evidence="1" key="1">
    <citation type="submission" date="2023-10" db="EMBL/GenBank/DDBJ databases">
        <authorList>
            <person name="Chen Y."/>
            <person name="Shah S."/>
            <person name="Dougan E. K."/>
            <person name="Thang M."/>
            <person name="Chan C."/>
        </authorList>
    </citation>
    <scope>NUCLEOTIDE SEQUENCE [LARGE SCALE GENOMIC DNA]</scope>
</reference>
<sequence length="173" mass="18833">MAAGEAFNRQLHKFSTADKALLMWSLAKSRVVHLALCRLLIRSLAAECCAKLQRDIVSATLWATAVICPSLPAGEEWAKKLVQDLCVAQPWAGASPFEVANAAWAFGQVPPEWVIAFWPALLSSVEQLLPGTLTLHELCNLLSGLSLCPASVRGSPQLLEEVLSEDSSLQLWR</sequence>
<protein>
    <submittedName>
        <fullName evidence="1">Uncharacterized protein</fullName>
    </submittedName>
</protein>
<dbReference type="Proteomes" id="UP001189429">
    <property type="component" value="Unassembled WGS sequence"/>
</dbReference>
<keyword evidence="2" id="KW-1185">Reference proteome</keyword>
<evidence type="ECO:0000313" key="2">
    <source>
        <dbReference type="Proteomes" id="UP001189429"/>
    </source>
</evidence>
<organism evidence="1 2">
    <name type="scientific">Prorocentrum cordatum</name>
    <dbReference type="NCBI Taxonomy" id="2364126"/>
    <lineage>
        <taxon>Eukaryota</taxon>
        <taxon>Sar</taxon>
        <taxon>Alveolata</taxon>
        <taxon>Dinophyceae</taxon>
        <taxon>Prorocentrales</taxon>
        <taxon>Prorocentraceae</taxon>
        <taxon>Prorocentrum</taxon>
    </lineage>
</organism>
<accession>A0ABN9SXV6</accession>
<comment type="caution">
    <text evidence="1">The sequence shown here is derived from an EMBL/GenBank/DDBJ whole genome shotgun (WGS) entry which is preliminary data.</text>
</comment>
<name>A0ABN9SXV6_9DINO</name>
<dbReference type="EMBL" id="CAUYUJ010014151">
    <property type="protein sequence ID" value="CAK0837414.1"/>
    <property type="molecule type" value="Genomic_DNA"/>
</dbReference>
<proteinExistence type="predicted"/>